<dbReference type="AlphaFoldDB" id="A0A1X7KC13"/>
<keyword evidence="1" id="KW-0808">Transferase</keyword>
<name>A0A1X7KC13_9SPHI</name>
<dbReference type="STRING" id="561061.SAMN05660862_2691"/>
<dbReference type="InterPro" id="IPR047324">
    <property type="entry name" value="LbH_gamma_CA-like"/>
</dbReference>
<proteinExistence type="predicted"/>
<dbReference type="PANTHER" id="PTHR13061">
    <property type="entry name" value="DYNACTIN SUBUNIT P25"/>
    <property type="match status" value="1"/>
</dbReference>
<dbReference type="InterPro" id="IPR011004">
    <property type="entry name" value="Trimer_LpxA-like_sf"/>
</dbReference>
<dbReference type="InterPro" id="IPR001451">
    <property type="entry name" value="Hexapep"/>
</dbReference>
<dbReference type="Proteomes" id="UP000192980">
    <property type="component" value="Unassembled WGS sequence"/>
</dbReference>
<accession>A0A1X7KC13</accession>
<sequence length="177" mass="19403">MILSFKMPLILPVLDKSPQIADNVFVAENATIVGDVFIGSHCSVWFNAVIRGDVNYIRIGNYSNIQDGVVIHCTYEKNGTDIGNYVNIGHKAIVHGCVVHDYVLIGMGAIVMDRAVVESNVIIGAGAVVLEDTVCESGYLYAGIPAKKIKPLTADQLALLQKLPHNYVHYSSWFQER</sequence>
<dbReference type="CDD" id="cd04645">
    <property type="entry name" value="LbH_gamma_CA_like"/>
    <property type="match status" value="1"/>
</dbReference>
<evidence type="ECO:0000313" key="2">
    <source>
        <dbReference type="Proteomes" id="UP000192980"/>
    </source>
</evidence>
<protein>
    <submittedName>
        <fullName evidence="1">Carbonic anhydrase or acetyltransferase, isoleucine patch superfamily</fullName>
    </submittedName>
</protein>
<keyword evidence="2" id="KW-1185">Reference proteome</keyword>
<dbReference type="EMBL" id="FXAU01000005">
    <property type="protein sequence ID" value="SMG38433.1"/>
    <property type="molecule type" value="Genomic_DNA"/>
</dbReference>
<dbReference type="PANTHER" id="PTHR13061:SF29">
    <property type="entry name" value="GAMMA CARBONIC ANHYDRASE-LIKE 1, MITOCHONDRIAL-RELATED"/>
    <property type="match status" value="1"/>
</dbReference>
<dbReference type="InterPro" id="IPR050484">
    <property type="entry name" value="Transf_Hexapept/Carb_Anhydrase"/>
</dbReference>
<dbReference type="SUPFAM" id="SSF51161">
    <property type="entry name" value="Trimeric LpxA-like enzymes"/>
    <property type="match status" value="1"/>
</dbReference>
<evidence type="ECO:0000313" key="1">
    <source>
        <dbReference type="EMBL" id="SMG38433.1"/>
    </source>
</evidence>
<reference evidence="1 2" key="1">
    <citation type="submission" date="2017-04" db="EMBL/GenBank/DDBJ databases">
        <authorList>
            <person name="Afonso C.L."/>
            <person name="Miller P.J."/>
            <person name="Scott M.A."/>
            <person name="Spackman E."/>
            <person name="Goraichik I."/>
            <person name="Dimitrov K.M."/>
            <person name="Suarez D.L."/>
            <person name="Swayne D.E."/>
        </authorList>
    </citation>
    <scope>NUCLEOTIDE SEQUENCE [LARGE SCALE GENOMIC DNA]</scope>
    <source>
        <strain evidence="1 2">DSM 22418</strain>
    </source>
</reference>
<organism evidence="1 2">
    <name type="scientific">Sphingobacterium psychroaquaticum</name>
    <dbReference type="NCBI Taxonomy" id="561061"/>
    <lineage>
        <taxon>Bacteria</taxon>
        <taxon>Pseudomonadati</taxon>
        <taxon>Bacteroidota</taxon>
        <taxon>Sphingobacteriia</taxon>
        <taxon>Sphingobacteriales</taxon>
        <taxon>Sphingobacteriaceae</taxon>
        <taxon>Sphingobacterium</taxon>
    </lineage>
</organism>
<dbReference type="GO" id="GO:0016740">
    <property type="term" value="F:transferase activity"/>
    <property type="evidence" value="ECO:0007669"/>
    <property type="project" value="UniProtKB-KW"/>
</dbReference>
<dbReference type="Pfam" id="PF00132">
    <property type="entry name" value="Hexapep"/>
    <property type="match status" value="2"/>
</dbReference>
<dbReference type="Gene3D" id="2.160.10.10">
    <property type="entry name" value="Hexapeptide repeat proteins"/>
    <property type="match status" value="1"/>
</dbReference>
<gene>
    <name evidence="1" type="ORF">SAMN05660862_2691</name>
</gene>